<dbReference type="InterPro" id="IPR002372">
    <property type="entry name" value="PQQ_rpt_dom"/>
</dbReference>
<evidence type="ECO:0000313" key="5">
    <source>
        <dbReference type="Proteomes" id="UP000315003"/>
    </source>
</evidence>
<evidence type="ECO:0000256" key="2">
    <source>
        <dbReference type="SAM" id="SignalP"/>
    </source>
</evidence>
<organism evidence="4 5">
    <name type="scientific">Stieleria bergensis</name>
    <dbReference type="NCBI Taxonomy" id="2528025"/>
    <lineage>
        <taxon>Bacteria</taxon>
        <taxon>Pseudomonadati</taxon>
        <taxon>Planctomycetota</taxon>
        <taxon>Planctomycetia</taxon>
        <taxon>Pirellulales</taxon>
        <taxon>Pirellulaceae</taxon>
        <taxon>Stieleria</taxon>
    </lineage>
</organism>
<dbReference type="Proteomes" id="UP000315003">
    <property type="component" value="Chromosome"/>
</dbReference>
<feature type="chain" id="PRO_5022097531" evidence="2">
    <location>
        <begin position="23"/>
        <end position="508"/>
    </location>
</feature>
<feature type="region of interest" description="Disordered" evidence="1">
    <location>
        <begin position="452"/>
        <end position="473"/>
    </location>
</feature>
<evidence type="ECO:0000313" key="4">
    <source>
        <dbReference type="EMBL" id="QDT59283.1"/>
    </source>
</evidence>
<feature type="region of interest" description="Disordered" evidence="1">
    <location>
        <begin position="220"/>
        <end position="240"/>
    </location>
</feature>
<dbReference type="Pfam" id="PF13360">
    <property type="entry name" value="PQQ_2"/>
    <property type="match status" value="1"/>
</dbReference>
<keyword evidence="2" id="KW-0732">Signal</keyword>
<dbReference type="OrthoDB" id="244732at2"/>
<dbReference type="SMART" id="SM00564">
    <property type="entry name" value="PQQ"/>
    <property type="match status" value="3"/>
</dbReference>
<evidence type="ECO:0000259" key="3">
    <source>
        <dbReference type="Pfam" id="PF13360"/>
    </source>
</evidence>
<dbReference type="PANTHER" id="PTHR34512:SF30">
    <property type="entry name" value="OUTER MEMBRANE PROTEIN ASSEMBLY FACTOR BAMB"/>
    <property type="match status" value="1"/>
</dbReference>
<dbReference type="RefSeq" id="WP_145271059.1">
    <property type="nucleotide sequence ID" value="NZ_CP036272.1"/>
</dbReference>
<gene>
    <name evidence="4" type="ORF">SV7mr_17900</name>
</gene>
<name>A0A517ST76_9BACT</name>
<keyword evidence="5" id="KW-1185">Reference proteome</keyword>
<protein>
    <submittedName>
        <fullName evidence="4">Outer membrane biogenesis protein BamB</fullName>
    </submittedName>
</protein>
<feature type="signal peptide" evidence="2">
    <location>
        <begin position="1"/>
        <end position="22"/>
    </location>
</feature>
<dbReference type="AlphaFoldDB" id="A0A517ST76"/>
<sequence precursor="true">MKTRFYFAFLIAVSFVSSASRADDSWNQFRGRNGDGIARQSKLPIEFDEARNVRWKVAIPDSGWSSPVVWENEIWLTTGSDQKKEARAICINLQTGEVIKSIKVFEMIERKVDPAYVFDSPHLNSPATPTPVVEEDRVYVSFGSQGIACLDRKSGAKIWERRDLRVYQPVRQGSSPIVDEKNLYVAFDGTDQQFFIAINKTTGATRWKVDRNVETDWRETLSERGLSPKKGGKPNDNKKSFATATLIDAGGRRQLIAPAAEAIISYDPETGDELWRTIHPGGFNVAARPIYANGLVYVFTSGLNHSLIGIRPDGTGNVTDSHVVWSTFKSTPAIPSPVLVDGLLFMVTAKGGIARCLDAKTGQEIWKKRLGGDHWASPILADHKLYFSSKQGEVKVLEATQHEPRLLASNELNAEFIASPAVAGDMLILRSTTHLYCVSAGSHRTEAQIAADIDPKRNAGKPEPAKKKTDVQANSPLAALGAQLKAMVAAGKLTPEEAIELFQSAQGK</sequence>
<dbReference type="EMBL" id="CP036272">
    <property type="protein sequence ID" value="QDT59283.1"/>
    <property type="molecule type" value="Genomic_DNA"/>
</dbReference>
<dbReference type="InterPro" id="IPR015943">
    <property type="entry name" value="WD40/YVTN_repeat-like_dom_sf"/>
</dbReference>
<reference evidence="4 5" key="1">
    <citation type="submission" date="2019-02" db="EMBL/GenBank/DDBJ databases">
        <title>Deep-cultivation of Planctomycetes and their phenomic and genomic characterization uncovers novel biology.</title>
        <authorList>
            <person name="Wiegand S."/>
            <person name="Jogler M."/>
            <person name="Boedeker C."/>
            <person name="Pinto D."/>
            <person name="Vollmers J."/>
            <person name="Rivas-Marin E."/>
            <person name="Kohn T."/>
            <person name="Peeters S.H."/>
            <person name="Heuer A."/>
            <person name="Rast P."/>
            <person name="Oberbeckmann S."/>
            <person name="Bunk B."/>
            <person name="Jeske O."/>
            <person name="Meyerdierks A."/>
            <person name="Storesund J.E."/>
            <person name="Kallscheuer N."/>
            <person name="Luecker S."/>
            <person name="Lage O.M."/>
            <person name="Pohl T."/>
            <person name="Merkel B.J."/>
            <person name="Hornburger P."/>
            <person name="Mueller R.-W."/>
            <person name="Bruemmer F."/>
            <person name="Labrenz M."/>
            <person name="Spormann A.M."/>
            <person name="Op den Camp H."/>
            <person name="Overmann J."/>
            <person name="Amann R."/>
            <person name="Jetten M.S.M."/>
            <person name="Mascher T."/>
            <person name="Medema M.H."/>
            <person name="Devos D.P."/>
            <person name="Kaster A.-K."/>
            <person name="Ovreas L."/>
            <person name="Rohde M."/>
            <person name="Galperin M.Y."/>
            <person name="Jogler C."/>
        </authorList>
    </citation>
    <scope>NUCLEOTIDE SEQUENCE [LARGE SCALE GENOMIC DNA]</scope>
    <source>
        <strain evidence="4 5">SV_7m_r</strain>
    </source>
</reference>
<dbReference type="SUPFAM" id="SSF50998">
    <property type="entry name" value="Quinoprotein alcohol dehydrogenase-like"/>
    <property type="match status" value="1"/>
</dbReference>
<dbReference type="InterPro" id="IPR011047">
    <property type="entry name" value="Quinoprotein_ADH-like_sf"/>
</dbReference>
<evidence type="ECO:0000256" key="1">
    <source>
        <dbReference type="SAM" id="MobiDB-lite"/>
    </source>
</evidence>
<dbReference type="InterPro" id="IPR018391">
    <property type="entry name" value="PQQ_b-propeller_rpt"/>
</dbReference>
<proteinExistence type="predicted"/>
<accession>A0A517ST76</accession>
<dbReference type="Gene3D" id="2.130.10.10">
    <property type="entry name" value="YVTN repeat-like/Quinoprotein amine dehydrogenase"/>
    <property type="match status" value="2"/>
</dbReference>
<dbReference type="PANTHER" id="PTHR34512">
    <property type="entry name" value="CELL SURFACE PROTEIN"/>
    <property type="match status" value="1"/>
</dbReference>
<feature type="domain" description="Pyrrolo-quinoline quinone repeat" evidence="3">
    <location>
        <begin position="197"/>
        <end position="441"/>
    </location>
</feature>